<keyword evidence="3" id="KW-1185">Reference proteome</keyword>
<protein>
    <submittedName>
        <fullName evidence="2">Uncharacterized protein</fullName>
    </submittedName>
</protein>
<gene>
    <name evidence="2" type="ORF">TWF718_005144</name>
</gene>
<accession>A0AAN8N9C8</accession>
<evidence type="ECO:0000313" key="2">
    <source>
        <dbReference type="EMBL" id="KAK6351995.1"/>
    </source>
</evidence>
<evidence type="ECO:0000313" key="3">
    <source>
        <dbReference type="Proteomes" id="UP001313282"/>
    </source>
</evidence>
<feature type="region of interest" description="Disordered" evidence="1">
    <location>
        <begin position="47"/>
        <end position="106"/>
    </location>
</feature>
<sequence length="127" mass="13318">MAAKAGISNSVPSQGYQNALLADGKLNAASAPPVLGPLGIIASASKGHCTRPRATRVEQPSQIPAQAGTLTVREQRGYEKPSPSTRGRTTEKRSVSRQGDERSRSPGFTVILRAPCVVAFNFSSDVA</sequence>
<proteinExistence type="predicted"/>
<evidence type="ECO:0000256" key="1">
    <source>
        <dbReference type="SAM" id="MobiDB-lite"/>
    </source>
</evidence>
<dbReference type="Proteomes" id="UP001313282">
    <property type="component" value="Unassembled WGS sequence"/>
</dbReference>
<feature type="compositionally biased region" description="Basic and acidic residues" evidence="1">
    <location>
        <begin position="88"/>
        <end position="104"/>
    </location>
</feature>
<comment type="caution">
    <text evidence="2">The sequence shown here is derived from an EMBL/GenBank/DDBJ whole genome shotgun (WGS) entry which is preliminary data.</text>
</comment>
<name>A0AAN8N9C8_9PEZI</name>
<reference evidence="2 3" key="1">
    <citation type="submission" date="2019-10" db="EMBL/GenBank/DDBJ databases">
        <authorList>
            <person name="Palmer J.M."/>
        </authorList>
    </citation>
    <scope>NUCLEOTIDE SEQUENCE [LARGE SCALE GENOMIC DNA]</scope>
    <source>
        <strain evidence="2 3">TWF718</strain>
    </source>
</reference>
<organism evidence="2 3">
    <name type="scientific">Orbilia javanica</name>
    <dbReference type="NCBI Taxonomy" id="47235"/>
    <lineage>
        <taxon>Eukaryota</taxon>
        <taxon>Fungi</taxon>
        <taxon>Dikarya</taxon>
        <taxon>Ascomycota</taxon>
        <taxon>Pezizomycotina</taxon>
        <taxon>Orbiliomycetes</taxon>
        <taxon>Orbiliales</taxon>
        <taxon>Orbiliaceae</taxon>
        <taxon>Orbilia</taxon>
    </lineage>
</organism>
<dbReference type="EMBL" id="JAVHNR010000002">
    <property type="protein sequence ID" value="KAK6351995.1"/>
    <property type="molecule type" value="Genomic_DNA"/>
</dbReference>
<dbReference type="AlphaFoldDB" id="A0AAN8N9C8"/>